<keyword evidence="5 8" id="KW-0472">Membrane</keyword>
<gene>
    <name evidence="11" type="primary">LOC102809218</name>
</gene>
<feature type="transmembrane region" description="Helical" evidence="8">
    <location>
        <begin position="178"/>
        <end position="203"/>
    </location>
</feature>
<organism evidence="10 11">
    <name type="scientific">Saccoglossus kowalevskii</name>
    <name type="common">Acorn worm</name>
    <dbReference type="NCBI Taxonomy" id="10224"/>
    <lineage>
        <taxon>Eukaryota</taxon>
        <taxon>Metazoa</taxon>
        <taxon>Hemichordata</taxon>
        <taxon>Enteropneusta</taxon>
        <taxon>Harrimaniidae</taxon>
        <taxon>Saccoglossus</taxon>
    </lineage>
</organism>
<dbReference type="SUPFAM" id="SSF81321">
    <property type="entry name" value="Family A G protein-coupled receptor-like"/>
    <property type="match status" value="1"/>
</dbReference>
<evidence type="ECO:0000313" key="10">
    <source>
        <dbReference type="Proteomes" id="UP000694865"/>
    </source>
</evidence>
<feature type="transmembrane region" description="Helical" evidence="8">
    <location>
        <begin position="276"/>
        <end position="298"/>
    </location>
</feature>
<feature type="transmembrane region" description="Helical" evidence="8">
    <location>
        <begin position="142"/>
        <end position="166"/>
    </location>
</feature>
<protein>
    <submittedName>
        <fullName evidence="11">Thyrotropin-releasing hormone receptor-like</fullName>
    </submittedName>
</protein>
<accession>A0ABM0M9J9</accession>
<keyword evidence="10" id="KW-1185">Reference proteome</keyword>
<dbReference type="Pfam" id="PF00001">
    <property type="entry name" value="7tm_1"/>
    <property type="match status" value="1"/>
</dbReference>
<dbReference type="PANTHER" id="PTHR45695:SF9">
    <property type="entry name" value="LEUCOKININ RECEPTOR"/>
    <property type="match status" value="1"/>
</dbReference>
<keyword evidence="6" id="KW-0675">Receptor</keyword>
<evidence type="ECO:0000256" key="6">
    <source>
        <dbReference type="ARBA" id="ARBA00023170"/>
    </source>
</evidence>
<sequence length="325" mass="36361">MASSATVNETMSPNISTNSPVCHFADDDVLFIFYTVSYTVALLGNLAFLSVVIKVKSMRTMPNFFFINLSMADTLFMTYYVLHLMSQRLNIQPLKEIHYKGGHSITDVAFCVSMLTVALASLNRYIAICHPFKAERLRLQSISRIVVSIAFCWLYGIAVGVFDVLIYTYSSSIQLKLFSILLILLSVSIVASICIVLMSYILIARRMIVSKPSYIPTTVHIHTSCISEESQVLLLCASITVVFFISCFPLATLYIVTTITQVLGFVPLPRKKIACLAFVAKLMVPLHFALNPILYNIGSKNHRTAFRKVWSPRSAREQSQVAQDV</sequence>
<evidence type="ECO:0000256" key="4">
    <source>
        <dbReference type="ARBA" id="ARBA00023040"/>
    </source>
</evidence>
<keyword evidence="4" id="KW-0297">G-protein coupled receptor</keyword>
<name>A0ABM0M9J9_SACKO</name>
<dbReference type="RefSeq" id="XP_006816690.1">
    <property type="nucleotide sequence ID" value="XM_006816627.1"/>
</dbReference>
<feature type="transmembrane region" description="Helical" evidence="8">
    <location>
        <begin position="31"/>
        <end position="52"/>
    </location>
</feature>
<feature type="domain" description="G-protein coupled receptors family 1 profile" evidence="9">
    <location>
        <begin position="44"/>
        <end position="295"/>
    </location>
</feature>
<reference evidence="11" key="1">
    <citation type="submission" date="2025-08" db="UniProtKB">
        <authorList>
            <consortium name="RefSeq"/>
        </authorList>
    </citation>
    <scope>IDENTIFICATION</scope>
    <source>
        <tissue evidence="11">Testes</tissue>
    </source>
</reference>
<dbReference type="PANTHER" id="PTHR45695">
    <property type="entry name" value="LEUCOKININ RECEPTOR-RELATED"/>
    <property type="match status" value="1"/>
</dbReference>
<evidence type="ECO:0000259" key="9">
    <source>
        <dbReference type="PROSITE" id="PS50262"/>
    </source>
</evidence>
<evidence type="ECO:0000256" key="3">
    <source>
        <dbReference type="ARBA" id="ARBA00022989"/>
    </source>
</evidence>
<evidence type="ECO:0000256" key="5">
    <source>
        <dbReference type="ARBA" id="ARBA00023136"/>
    </source>
</evidence>
<keyword evidence="7" id="KW-0807">Transducer</keyword>
<keyword evidence="3 8" id="KW-1133">Transmembrane helix</keyword>
<dbReference type="InterPro" id="IPR000276">
    <property type="entry name" value="GPCR_Rhodpsn"/>
</dbReference>
<feature type="transmembrane region" description="Helical" evidence="8">
    <location>
        <begin position="102"/>
        <end position="122"/>
    </location>
</feature>
<dbReference type="GeneID" id="102809218"/>
<evidence type="ECO:0000256" key="8">
    <source>
        <dbReference type="SAM" id="Phobius"/>
    </source>
</evidence>
<dbReference type="PROSITE" id="PS50262">
    <property type="entry name" value="G_PROTEIN_RECEP_F1_2"/>
    <property type="match status" value="1"/>
</dbReference>
<dbReference type="CDD" id="cd00637">
    <property type="entry name" value="7tm_classA_rhodopsin-like"/>
    <property type="match status" value="1"/>
</dbReference>
<evidence type="ECO:0000256" key="1">
    <source>
        <dbReference type="ARBA" id="ARBA00004141"/>
    </source>
</evidence>
<dbReference type="InterPro" id="IPR017452">
    <property type="entry name" value="GPCR_Rhodpsn_7TM"/>
</dbReference>
<evidence type="ECO:0000256" key="2">
    <source>
        <dbReference type="ARBA" id="ARBA00022692"/>
    </source>
</evidence>
<feature type="transmembrane region" description="Helical" evidence="8">
    <location>
        <begin position="64"/>
        <end position="82"/>
    </location>
</feature>
<dbReference type="Proteomes" id="UP000694865">
    <property type="component" value="Unplaced"/>
</dbReference>
<evidence type="ECO:0000256" key="7">
    <source>
        <dbReference type="ARBA" id="ARBA00023224"/>
    </source>
</evidence>
<proteinExistence type="predicted"/>
<dbReference type="PRINTS" id="PR00237">
    <property type="entry name" value="GPCRRHODOPSN"/>
</dbReference>
<dbReference type="Gene3D" id="1.20.1070.10">
    <property type="entry name" value="Rhodopsin 7-helix transmembrane proteins"/>
    <property type="match status" value="1"/>
</dbReference>
<comment type="subcellular location">
    <subcellularLocation>
        <location evidence="1">Membrane</location>
        <topology evidence="1">Multi-pass membrane protein</topology>
    </subcellularLocation>
</comment>
<feature type="transmembrane region" description="Helical" evidence="8">
    <location>
        <begin position="232"/>
        <end position="256"/>
    </location>
</feature>
<evidence type="ECO:0000313" key="11">
    <source>
        <dbReference type="RefSeq" id="XP_006816690.1"/>
    </source>
</evidence>
<keyword evidence="2 8" id="KW-0812">Transmembrane</keyword>